<reference evidence="3" key="1">
    <citation type="journal article" date="2018" name="Gigascience">
        <title>Genome assembly of the Pink Ipe (Handroanthus impetiginosus, Bignoniaceae), a highly valued, ecologically keystone Neotropical timber forest tree.</title>
        <authorList>
            <person name="Silva-Junior O.B."/>
            <person name="Grattapaglia D."/>
            <person name="Novaes E."/>
            <person name="Collevatti R.G."/>
        </authorList>
    </citation>
    <scope>NUCLEOTIDE SEQUENCE [LARGE SCALE GENOMIC DNA]</scope>
    <source>
        <strain evidence="3">cv. UFG-1</strain>
    </source>
</reference>
<name>A0A2G9GLJ6_9LAMI</name>
<dbReference type="EMBL" id="NKXS01004535">
    <property type="protein sequence ID" value="PIN06085.1"/>
    <property type="molecule type" value="Genomic_DNA"/>
</dbReference>
<gene>
    <name evidence="2" type="ORF">CDL12_21364</name>
</gene>
<feature type="region of interest" description="Disordered" evidence="1">
    <location>
        <begin position="98"/>
        <end position="229"/>
    </location>
</feature>
<proteinExistence type="predicted"/>
<sequence>MGDVTYKIKICYLEHEKLIDNIDPNRYSYFDLIDDVCDHALNGIPGIEKQHLQFSCRIPGSDDWMAVDGDDTMLNMFDMYEPKDMIELRVEVMCQPEIKEGDDNDFQNSDDSNGEGGKGNNSESTENENDIDFLNSDDGNGESENANADSESENANADSEKSEDEGDHESNESSDSEWIEEGHKGNESDSLSGYQSDDHCELVNSSDSESENAENSWQLHNESRQLSNQEKKLEFKVGDVFGDVYELRSALRNYAVQEGFELKKVKNLFTSQC</sequence>
<evidence type="ECO:0000313" key="3">
    <source>
        <dbReference type="Proteomes" id="UP000231279"/>
    </source>
</evidence>
<dbReference type="OrthoDB" id="1751954at2759"/>
<feature type="compositionally biased region" description="Low complexity" evidence="1">
    <location>
        <begin position="142"/>
        <end position="157"/>
    </location>
</feature>
<organism evidence="2 3">
    <name type="scientific">Handroanthus impetiginosus</name>
    <dbReference type="NCBI Taxonomy" id="429701"/>
    <lineage>
        <taxon>Eukaryota</taxon>
        <taxon>Viridiplantae</taxon>
        <taxon>Streptophyta</taxon>
        <taxon>Embryophyta</taxon>
        <taxon>Tracheophyta</taxon>
        <taxon>Spermatophyta</taxon>
        <taxon>Magnoliopsida</taxon>
        <taxon>eudicotyledons</taxon>
        <taxon>Gunneridae</taxon>
        <taxon>Pentapetalae</taxon>
        <taxon>asterids</taxon>
        <taxon>lamiids</taxon>
        <taxon>Lamiales</taxon>
        <taxon>Bignoniaceae</taxon>
        <taxon>Crescentiina</taxon>
        <taxon>Tabebuia alliance</taxon>
        <taxon>Handroanthus</taxon>
    </lineage>
</organism>
<feature type="compositionally biased region" description="Acidic residues" evidence="1">
    <location>
        <begin position="161"/>
        <end position="179"/>
    </location>
</feature>
<dbReference type="AlphaFoldDB" id="A0A2G9GLJ6"/>
<protein>
    <submittedName>
        <fullName evidence="2">Uncharacterized protein</fullName>
    </submittedName>
</protein>
<feature type="compositionally biased region" description="Polar residues" evidence="1">
    <location>
        <begin position="217"/>
        <end position="228"/>
    </location>
</feature>
<dbReference type="Proteomes" id="UP000231279">
    <property type="component" value="Unassembled WGS sequence"/>
</dbReference>
<evidence type="ECO:0000313" key="2">
    <source>
        <dbReference type="EMBL" id="PIN06085.1"/>
    </source>
</evidence>
<accession>A0A2G9GLJ6</accession>
<evidence type="ECO:0000256" key="1">
    <source>
        <dbReference type="SAM" id="MobiDB-lite"/>
    </source>
</evidence>
<comment type="caution">
    <text evidence="2">The sequence shown here is derived from an EMBL/GenBank/DDBJ whole genome shotgun (WGS) entry which is preliminary data.</text>
</comment>
<keyword evidence="3" id="KW-1185">Reference proteome</keyword>